<name>A0A402CEQ3_RHOWR</name>
<dbReference type="AlphaFoldDB" id="A0A402CEQ3"/>
<evidence type="ECO:0000256" key="1">
    <source>
        <dbReference type="SAM" id="MobiDB-lite"/>
    </source>
</evidence>
<dbReference type="Proteomes" id="UP000287519">
    <property type="component" value="Unassembled WGS sequence"/>
</dbReference>
<proteinExistence type="predicted"/>
<dbReference type="EMBL" id="BHYM01000050">
    <property type="protein sequence ID" value="GCE42101.1"/>
    <property type="molecule type" value="Genomic_DNA"/>
</dbReference>
<protein>
    <submittedName>
        <fullName evidence="2">Uncharacterized protein</fullName>
    </submittedName>
</protein>
<evidence type="ECO:0000313" key="3">
    <source>
        <dbReference type="Proteomes" id="UP000287519"/>
    </source>
</evidence>
<feature type="region of interest" description="Disordered" evidence="1">
    <location>
        <begin position="1"/>
        <end position="32"/>
    </location>
</feature>
<keyword evidence="3" id="KW-1185">Reference proteome</keyword>
<accession>A0A402CEQ3</accession>
<comment type="caution">
    <text evidence="2">The sequence shown here is derived from an EMBL/GenBank/DDBJ whole genome shotgun (WGS) entry which is preliminary data.</text>
</comment>
<sequence length="127" mass="14197">MHCLHSSTSRVDVATGGKRSSPRSLSPFNARVDESLPHRGRRHLNLSTSKLIFAASSTYALTFGADEGNIHVDVDVARVTSTSLPCCIHLTGWVEHILKRTNPCRTPRVQPQVPNWCWMSASHEKHW</sequence>
<feature type="compositionally biased region" description="Polar residues" evidence="1">
    <location>
        <begin position="1"/>
        <end position="10"/>
    </location>
</feature>
<reference evidence="2 3" key="1">
    <citation type="submission" date="2018-11" db="EMBL/GenBank/DDBJ databases">
        <title>Microbial catabolism of amino acid.</title>
        <authorList>
            <person name="Hibi M."/>
            <person name="Ogawa J."/>
        </authorList>
    </citation>
    <scope>NUCLEOTIDE SEQUENCE [LARGE SCALE GENOMIC DNA]</scope>
    <source>
        <strain evidence="2 3">C31-06</strain>
    </source>
</reference>
<evidence type="ECO:0000313" key="2">
    <source>
        <dbReference type="EMBL" id="GCE42101.1"/>
    </source>
</evidence>
<organism evidence="2 3">
    <name type="scientific">Rhodococcus wratislaviensis</name>
    <name type="common">Tsukamurella wratislaviensis</name>
    <dbReference type="NCBI Taxonomy" id="44752"/>
    <lineage>
        <taxon>Bacteria</taxon>
        <taxon>Bacillati</taxon>
        <taxon>Actinomycetota</taxon>
        <taxon>Actinomycetes</taxon>
        <taxon>Mycobacteriales</taxon>
        <taxon>Nocardiaceae</taxon>
        <taxon>Rhodococcus</taxon>
    </lineage>
</organism>
<gene>
    <name evidence="2" type="ORF">Rhow_006040</name>
</gene>